<dbReference type="HOGENOM" id="CLU_181380_1_0_6"/>
<evidence type="ECO:0000313" key="2">
    <source>
        <dbReference type="Proteomes" id="UP000005870"/>
    </source>
</evidence>
<accession>G7UQJ3</accession>
<gene>
    <name evidence="1" type="ordered locus">DSC_11760</name>
</gene>
<protein>
    <recommendedName>
        <fullName evidence="3">DUF4258 domain-containing protein</fullName>
    </recommendedName>
</protein>
<evidence type="ECO:0000313" key="1">
    <source>
        <dbReference type="EMBL" id="AER56996.1"/>
    </source>
</evidence>
<proteinExistence type="predicted"/>
<dbReference type="Proteomes" id="UP000005870">
    <property type="component" value="Chromosome"/>
</dbReference>
<dbReference type="KEGG" id="psd:DSC_11760"/>
<dbReference type="eggNOG" id="ENOG5033CKK">
    <property type="taxonomic scope" value="Bacteria"/>
</dbReference>
<keyword evidence="2" id="KW-1185">Reference proteome</keyword>
<name>G7UQJ3_PSEUP</name>
<evidence type="ECO:0008006" key="3">
    <source>
        <dbReference type="Google" id="ProtNLM"/>
    </source>
</evidence>
<dbReference type="OrthoDB" id="5540949at2"/>
<dbReference type="EMBL" id="CP003093">
    <property type="protein sequence ID" value="AER56996.1"/>
    <property type="molecule type" value="Genomic_DNA"/>
</dbReference>
<dbReference type="STRING" id="1045855.DSC_11760"/>
<sequence length="85" mass="9804">MHTTHHFAQRMSQRGVSREMVELVRDYGVPEGDKLVFGRRDAAKVIDQLMQKLRVLKRIQDKGGLVVVETGESLITTYNLPHPRY</sequence>
<dbReference type="RefSeq" id="WP_014161169.1">
    <property type="nucleotide sequence ID" value="NC_016147.2"/>
</dbReference>
<organism evidence="1 2">
    <name type="scientific">Pseudoxanthomonas spadix (strain BD-a59)</name>
    <dbReference type="NCBI Taxonomy" id="1045855"/>
    <lineage>
        <taxon>Bacteria</taxon>
        <taxon>Pseudomonadati</taxon>
        <taxon>Pseudomonadota</taxon>
        <taxon>Gammaproteobacteria</taxon>
        <taxon>Lysobacterales</taxon>
        <taxon>Lysobacteraceae</taxon>
        <taxon>Pseudoxanthomonas</taxon>
    </lineage>
</organism>
<dbReference type="AlphaFoldDB" id="G7UQJ3"/>
<reference evidence="1 2" key="1">
    <citation type="journal article" date="2012" name="J. Bacteriol.">
        <title>Complete Genome Sequence of the BTEX-Degrading Bacterium Pseudoxanthomonas spadix BD-a59.</title>
        <authorList>
            <person name="Lee S.H."/>
            <person name="Jin H.M."/>
            <person name="Lee H.J."/>
            <person name="Kim J.M."/>
            <person name="Jeon C.O."/>
        </authorList>
    </citation>
    <scope>NUCLEOTIDE SEQUENCE [LARGE SCALE GENOMIC DNA]</scope>
    <source>
        <strain evidence="1 2">BD-a59</strain>
    </source>
</reference>